<dbReference type="AlphaFoldDB" id="A0A9Q3YYZ1"/>
<dbReference type="InterPro" id="IPR011990">
    <property type="entry name" value="TPR-like_helical_dom_sf"/>
</dbReference>
<proteinExistence type="predicted"/>
<protein>
    <recommendedName>
        <fullName evidence="4">Tetratricopeptide repeat protein</fullName>
    </recommendedName>
</protein>
<gene>
    <name evidence="2" type="ORF">LO744_10625</name>
</gene>
<accession>A0A9Q3YYZ1</accession>
<feature type="chain" id="PRO_5040140113" description="Tetratricopeptide repeat protein" evidence="1">
    <location>
        <begin position="26"/>
        <end position="185"/>
    </location>
</feature>
<feature type="signal peptide" evidence="1">
    <location>
        <begin position="1"/>
        <end position="25"/>
    </location>
</feature>
<evidence type="ECO:0000313" key="2">
    <source>
        <dbReference type="EMBL" id="MCD1117315.1"/>
    </source>
</evidence>
<dbReference type="EMBL" id="JAJNAY010000001">
    <property type="protein sequence ID" value="MCD1117315.1"/>
    <property type="molecule type" value="Genomic_DNA"/>
</dbReference>
<reference evidence="2" key="1">
    <citation type="submission" date="2021-11" db="EMBL/GenBank/DDBJ databases">
        <title>Description of novel Chryseobacterium species.</title>
        <authorList>
            <person name="Saticioglu I.B."/>
            <person name="Ay H."/>
            <person name="Altun S."/>
            <person name="Duman M."/>
        </authorList>
    </citation>
    <scope>NUCLEOTIDE SEQUENCE</scope>
    <source>
        <strain evidence="2">C-17</strain>
    </source>
</reference>
<dbReference type="Proteomes" id="UP001108025">
    <property type="component" value="Unassembled WGS sequence"/>
</dbReference>
<dbReference type="RefSeq" id="WP_230669241.1">
    <property type="nucleotide sequence ID" value="NZ_JAJNAY010000001.1"/>
</dbReference>
<comment type="caution">
    <text evidence="2">The sequence shown here is derived from an EMBL/GenBank/DDBJ whole genome shotgun (WGS) entry which is preliminary data.</text>
</comment>
<name>A0A9Q3YYZ1_9FLAO</name>
<evidence type="ECO:0008006" key="4">
    <source>
        <dbReference type="Google" id="ProtNLM"/>
    </source>
</evidence>
<keyword evidence="1" id="KW-0732">Signal</keyword>
<dbReference type="SUPFAM" id="SSF48452">
    <property type="entry name" value="TPR-like"/>
    <property type="match status" value="1"/>
</dbReference>
<keyword evidence="3" id="KW-1185">Reference proteome</keyword>
<dbReference type="Gene3D" id="1.25.40.10">
    <property type="entry name" value="Tetratricopeptide repeat domain"/>
    <property type="match status" value="1"/>
</dbReference>
<sequence length="185" mass="20599">MKTIKINTKQLFVALIMIGSTGAFVAQTTPKTDSVKVVASTTQVPTNPVIEGLKKQVETNPNDAESLAKLATAYQDATDWQNAIATWKKISVLLPDWSPSYYSQAYSYQSAKDDLNAKLSYEKYISTVKPEEIETSKKNLAYAYYFIAFNEQKGNTDKAKEYVAKSIQYDPSNQDAVKLSQVLNS</sequence>
<evidence type="ECO:0000313" key="3">
    <source>
        <dbReference type="Proteomes" id="UP001108025"/>
    </source>
</evidence>
<evidence type="ECO:0000256" key="1">
    <source>
        <dbReference type="SAM" id="SignalP"/>
    </source>
</evidence>
<organism evidence="2 3">
    <name type="scientific">Chryseobacterium turcicum</name>
    <dbReference type="NCBI Taxonomy" id="2898076"/>
    <lineage>
        <taxon>Bacteria</taxon>
        <taxon>Pseudomonadati</taxon>
        <taxon>Bacteroidota</taxon>
        <taxon>Flavobacteriia</taxon>
        <taxon>Flavobacteriales</taxon>
        <taxon>Weeksellaceae</taxon>
        <taxon>Chryseobacterium group</taxon>
        <taxon>Chryseobacterium</taxon>
    </lineage>
</organism>